<dbReference type="CDD" id="cd08071">
    <property type="entry name" value="MPN_DUF2466"/>
    <property type="match status" value="1"/>
</dbReference>
<dbReference type="InterPro" id="IPR025657">
    <property type="entry name" value="RadC_JAB"/>
</dbReference>
<keyword evidence="4" id="KW-0378">Hydrolase</keyword>
<evidence type="ECO:0000313" key="8">
    <source>
        <dbReference type="EMBL" id="MDQ0269911.1"/>
    </source>
</evidence>
<protein>
    <submittedName>
        <fullName evidence="8">DNA repair protein RadC</fullName>
    </submittedName>
</protein>
<evidence type="ECO:0000256" key="3">
    <source>
        <dbReference type="ARBA" id="ARBA00022723"/>
    </source>
</evidence>
<dbReference type="SUPFAM" id="SSF102712">
    <property type="entry name" value="JAB1/MPN domain"/>
    <property type="match status" value="1"/>
</dbReference>
<dbReference type="PANTHER" id="PTHR30471">
    <property type="entry name" value="DNA REPAIR PROTEIN RADC"/>
    <property type="match status" value="1"/>
</dbReference>
<evidence type="ECO:0000313" key="9">
    <source>
        <dbReference type="Proteomes" id="UP001238088"/>
    </source>
</evidence>
<name>A0ABU0AF72_9BACI</name>
<dbReference type="Pfam" id="PF04002">
    <property type="entry name" value="RadC"/>
    <property type="match status" value="1"/>
</dbReference>
<proteinExistence type="inferred from homology"/>
<organism evidence="8 9">
    <name type="scientific">Cytobacillus purgationiresistens</name>
    <dbReference type="NCBI Taxonomy" id="863449"/>
    <lineage>
        <taxon>Bacteria</taxon>
        <taxon>Bacillati</taxon>
        <taxon>Bacillota</taxon>
        <taxon>Bacilli</taxon>
        <taxon>Bacillales</taxon>
        <taxon>Bacillaceae</taxon>
        <taxon>Cytobacillus</taxon>
    </lineage>
</organism>
<dbReference type="PANTHER" id="PTHR30471:SF3">
    <property type="entry name" value="UPF0758 PROTEIN YEES-RELATED"/>
    <property type="match status" value="1"/>
</dbReference>
<dbReference type="PROSITE" id="PS01302">
    <property type="entry name" value="UPF0758"/>
    <property type="match status" value="1"/>
</dbReference>
<evidence type="ECO:0000256" key="1">
    <source>
        <dbReference type="ARBA" id="ARBA00010243"/>
    </source>
</evidence>
<keyword evidence="9" id="KW-1185">Reference proteome</keyword>
<dbReference type="InterPro" id="IPR001405">
    <property type="entry name" value="UPF0758"/>
</dbReference>
<sequence length="78" mass="8784">MNASIVHPREVYKEAFRRSAASIICLHNHPSGDPEPSREDIDVTKRLAECGKIIGIEILDHIIIGEKKFVSLKEKGYL</sequence>
<comment type="similarity">
    <text evidence="1">Belongs to the UPF0758 family.</text>
</comment>
<evidence type="ECO:0000256" key="5">
    <source>
        <dbReference type="ARBA" id="ARBA00022833"/>
    </source>
</evidence>
<dbReference type="PROSITE" id="PS50249">
    <property type="entry name" value="MPN"/>
    <property type="match status" value="1"/>
</dbReference>
<evidence type="ECO:0000259" key="7">
    <source>
        <dbReference type="PROSITE" id="PS50249"/>
    </source>
</evidence>
<keyword evidence="5" id="KW-0862">Zinc</keyword>
<evidence type="ECO:0000256" key="6">
    <source>
        <dbReference type="ARBA" id="ARBA00023049"/>
    </source>
</evidence>
<evidence type="ECO:0000256" key="4">
    <source>
        <dbReference type="ARBA" id="ARBA00022801"/>
    </source>
</evidence>
<dbReference type="Proteomes" id="UP001238088">
    <property type="component" value="Unassembled WGS sequence"/>
</dbReference>
<keyword evidence="2" id="KW-0645">Protease</keyword>
<evidence type="ECO:0000256" key="2">
    <source>
        <dbReference type="ARBA" id="ARBA00022670"/>
    </source>
</evidence>
<keyword evidence="6" id="KW-0482">Metalloprotease</keyword>
<keyword evidence="3" id="KW-0479">Metal-binding</keyword>
<dbReference type="Gene3D" id="3.40.140.10">
    <property type="entry name" value="Cytidine Deaminase, domain 2"/>
    <property type="match status" value="1"/>
</dbReference>
<dbReference type="InterPro" id="IPR037518">
    <property type="entry name" value="MPN"/>
</dbReference>
<reference evidence="8 9" key="1">
    <citation type="submission" date="2023-07" db="EMBL/GenBank/DDBJ databases">
        <title>Genomic Encyclopedia of Type Strains, Phase IV (KMG-IV): sequencing the most valuable type-strain genomes for metagenomic binning, comparative biology and taxonomic classification.</title>
        <authorList>
            <person name="Goeker M."/>
        </authorList>
    </citation>
    <scope>NUCLEOTIDE SEQUENCE [LARGE SCALE GENOMIC DNA]</scope>
    <source>
        <strain evidence="8 9">DSM 23494</strain>
    </source>
</reference>
<dbReference type="EMBL" id="JAUSUB010000006">
    <property type="protein sequence ID" value="MDQ0269911.1"/>
    <property type="molecule type" value="Genomic_DNA"/>
</dbReference>
<dbReference type="InterPro" id="IPR020891">
    <property type="entry name" value="UPF0758_CS"/>
</dbReference>
<accession>A0ABU0AF72</accession>
<comment type="caution">
    <text evidence="8">The sequence shown here is derived from an EMBL/GenBank/DDBJ whole genome shotgun (WGS) entry which is preliminary data.</text>
</comment>
<gene>
    <name evidence="8" type="ORF">J2S17_001783</name>
</gene>
<feature type="domain" description="MPN" evidence="7">
    <location>
        <begin position="1"/>
        <end position="78"/>
    </location>
</feature>